<evidence type="ECO:0000256" key="4">
    <source>
        <dbReference type="ARBA" id="ARBA00022679"/>
    </source>
</evidence>
<keyword evidence="5" id="KW-0663">Pyridoxal phosphate</keyword>
<accession>A0A1Q6DWA2</accession>
<protein>
    <recommendedName>
        <fullName evidence="3">cysteine desulfurase</fullName>
        <ecNumber evidence="3">2.8.1.7</ecNumber>
    </recommendedName>
</protein>
<dbReference type="InterPro" id="IPR015421">
    <property type="entry name" value="PyrdxlP-dep_Trfase_major"/>
</dbReference>
<evidence type="ECO:0000313" key="10">
    <source>
        <dbReference type="Proteomes" id="UP000185744"/>
    </source>
</evidence>
<dbReference type="Pfam" id="PF00266">
    <property type="entry name" value="Aminotran_5"/>
    <property type="match status" value="1"/>
</dbReference>
<dbReference type="GO" id="GO:0031071">
    <property type="term" value="F:cysteine desulfurase activity"/>
    <property type="evidence" value="ECO:0007669"/>
    <property type="project" value="UniProtKB-EC"/>
</dbReference>
<dbReference type="EC" id="2.8.1.7" evidence="3"/>
<dbReference type="CDD" id="cd06453">
    <property type="entry name" value="SufS_like"/>
    <property type="match status" value="1"/>
</dbReference>
<evidence type="ECO:0000256" key="7">
    <source>
        <dbReference type="RuleBase" id="RU004504"/>
    </source>
</evidence>
<dbReference type="InterPro" id="IPR015424">
    <property type="entry name" value="PyrdxlP-dep_Trfase"/>
</dbReference>
<dbReference type="GO" id="GO:0030170">
    <property type="term" value="F:pyridoxal phosphate binding"/>
    <property type="evidence" value="ECO:0007669"/>
    <property type="project" value="InterPro"/>
</dbReference>
<comment type="catalytic activity">
    <reaction evidence="6">
        <text>(sulfur carrier)-H + L-cysteine = (sulfur carrier)-SH + L-alanine</text>
        <dbReference type="Rhea" id="RHEA:43892"/>
        <dbReference type="Rhea" id="RHEA-COMP:14737"/>
        <dbReference type="Rhea" id="RHEA-COMP:14739"/>
        <dbReference type="ChEBI" id="CHEBI:29917"/>
        <dbReference type="ChEBI" id="CHEBI:35235"/>
        <dbReference type="ChEBI" id="CHEBI:57972"/>
        <dbReference type="ChEBI" id="CHEBI:64428"/>
        <dbReference type="EC" id="2.8.1.7"/>
    </reaction>
</comment>
<dbReference type="InParanoid" id="A0A1Q6DWA2"/>
<dbReference type="Gene3D" id="3.90.1150.10">
    <property type="entry name" value="Aspartate Aminotransferase, domain 1"/>
    <property type="match status" value="1"/>
</dbReference>
<proteinExistence type="inferred from homology"/>
<keyword evidence="4" id="KW-0808">Transferase</keyword>
<reference evidence="9" key="1">
    <citation type="submission" date="2016-12" db="EMBL/GenBank/DDBJ databases">
        <title>Discovery of methanogenic haloarchaea.</title>
        <authorList>
            <person name="Sorokin D.Y."/>
            <person name="Makarova K.S."/>
            <person name="Abbas B."/>
            <person name="Ferrer M."/>
            <person name="Golyshin P.N."/>
        </authorList>
    </citation>
    <scope>NUCLEOTIDE SEQUENCE [LARGE SCALE GENOMIC DNA]</scope>
    <source>
        <strain evidence="9">HMET1</strain>
    </source>
</reference>
<dbReference type="SUPFAM" id="SSF53383">
    <property type="entry name" value="PLP-dependent transferases"/>
    <property type="match status" value="1"/>
</dbReference>
<dbReference type="STRING" id="1903181.BTN85_1142"/>
<evidence type="ECO:0000256" key="2">
    <source>
        <dbReference type="ARBA" id="ARBA00010447"/>
    </source>
</evidence>
<dbReference type="InterPro" id="IPR016454">
    <property type="entry name" value="Cysteine_dSase"/>
</dbReference>
<dbReference type="InterPro" id="IPR020578">
    <property type="entry name" value="Aminotrans_V_PyrdxlP_BS"/>
</dbReference>
<evidence type="ECO:0000256" key="5">
    <source>
        <dbReference type="ARBA" id="ARBA00022898"/>
    </source>
</evidence>
<evidence type="ECO:0000313" key="9">
    <source>
        <dbReference type="EMBL" id="OKY78645.1"/>
    </source>
</evidence>
<evidence type="ECO:0000256" key="1">
    <source>
        <dbReference type="ARBA" id="ARBA00001933"/>
    </source>
</evidence>
<dbReference type="Proteomes" id="UP000185744">
    <property type="component" value="Unassembled WGS sequence"/>
</dbReference>
<sequence length="397" mass="44509">MEMSLIKDLSEIRKEFPVLDKVVYLDNAATSLTPEPVLKELIEYNRNYRANIERGVHHLSKIATHRYKDAHLKVAELLGAEEEEIVFLKNTTEAINTVARGLDIKKGENIVCSSMSHHSNILPWQRIRDQKDINLKFANPKKGTVDEKEIKKLINEDTKLVAISHASNVTGSLNPIKSISNYCEEKGAYFLIDAAQTAAHTPIDVSEIRCDFLCASGHKMLAPTGTGLLYVKKEHYDELEPLSLGGGHVREVTLSNYSTKDGYEGLEAGTPNIGGGIALGKAADYLREIGLNKIRDHEKKLTNYLLRQLTEINEIEVVYPEVERVGVVSFYIEEIDAHTLAQLLDQENVIVRSGDHCSQPLLRQLGYDKLVRVSLSFYNTLEDINKLIGSMEDILRG</sequence>
<dbReference type="InterPro" id="IPR000192">
    <property type="entry name" value="Aminotrans_V_dom"/>
</dbReference>
<dbReference type="AlphaFoldDB" id="A0A1Q6DWA2"/>
<dbReference type="InterPro" id="IPR010970">
    <property type="entry name" value="Cys_dSase_SufS"/>
</dbReference>
<dbReference type="PANTHER" id="PTHR43586:SF8">
    <property type="entry name" value="CYSTEINE DESULFURASE 1, CHLOROPLASTIC"/>
    <property type="match status" value="1"/>
</dbReference>
<comment type="caution">
    <text evidence="9">The sequence shown here is derived from an EMBL/GenBank/DDBJ whole genome shotgun (WGS) entry which is preliminary data.</text>
</comment>
<name>A0A1Q6DWA2_METT1</name>
<gene>
    <name evidence="9" type="ORF">BTN85_1142</name>
</gene>
<evidence type="ECO:0000256" key="6">
    <source>
        <dbReference type="ARBA" id="ARBA00050776"/>
    </source>
</evidence>
<dbReference type="GO" id="GO:0016829">
    <property type="term" value="F:lyase activity"/>
    <property type="evidence" value="ECO:0007669"/>
    <property type="project" value="UniProtKB-KW"/>
</dbReference>
<dbReference type="PIRSF" id="PIRSF005572">
    <property type="entry name" value="NifS"/>
    <property type="match status" value="1"/>
</dbReference>
<organism evidence="9 10">
    <name type="scientific">Methanohalarchaeum thermophilum</name>
    <dbReference type="NCBI Taxonomy" id="1903181"/>
    <lineage>
        <taxon>Archaea</taxon>
        <taxon>Methanobacteriati</taxon>
        <taxon>Methanobacteriota</taxon>
        <taxon>Methanonatronarchaeia</taxon>
        <taxon>Methanonatronarchaeales</taxon>
        <taxon>Methanonatronarchaeaceae</taxon>
        <taxon>Candidatus Methanohalarchaeum</taxon>
    </lineage>
</organism>
<dbReference type="Gene3D" id="3.40.640.10">
    <property type="entry name" value="Type I PLP-dependent aspartate aminotransferase-like (Major domain)"/>
    <property type="match status" value="1"/>
</dbReference>
<comment type="similarity">
    <text evidence="2">Belongs to the class-V pyridoxal-phosphate-dependent aminotransferase family. Csd subfamily.</text>
</comment>
<keyword evidence="9" id="KW-0456">Lyase</keyword>
<dbReference type="EMBL" id="MSDW01000001">
    <property type="protein sequence ID" value="OKY78645.1"/>
    <property type="molecule type" value="Genomic_DNA"/>
</dbReference>
<dbReference type="GO" id="GO:0006534">
    <property type="term" value="P:cysteine metabolic process"/>
    <property type="evidence" value="ECO:0007669"/>
    <property type="project" value="InterPro"/>
</dbReference>
<evidence type="ECO:0000259" key="8">
    <source>
        <dbReference type="Pfam" id="PF00266"/>
    </source>
</evidence>
<keyword evidence="10" id="KW-1185">Reference proteome</keyword>
<dbReference type="InterPro" id="IPR015422">
    <property type="entry name" value="PyrdxlP-dep_Trfase_small"/>
</dbReference>
<comment type="cofactor">
    <cofactor evidence="1 7">
        <name>pyridoxal 5'-phosphate</name>
        <dbReference type="ChEBI" id="CHEBI:597326"/>
    </cofactor>
</comment>
<dbReference type="PANTHER" id="PTHR43586">
    <property type="entry name" value="CYSTEINE DESULFURASE"/>
    <property type="match status" value="1"/>
</dbReference>
<dbReference type="PROSITE" id="PS00595">
    <property type="entry name" value="AA_TRANSFER_CLASS_5"/>
    <property type="match status" value="1"/>
</dbReference>
<evidence type="ECO:0000256" key="3">
    <source>
        <dbReference type="ARBA" id="ARBA00012239"/>
    </source>
</evidence>
<feature type="domain" description="Aminotransferase class V" evidence="8">
    <location>
        <begin position="23"/>
        <end position="387"/>
    </location>
</feature>